<reference evidence="2 3" key="1">
    <citation type="submission" date="2017-12" db="EMBL/GenBank/DDBJ databases">
        <title>Hemimetabolous genomes reveal molecular basis of termite eusociality.</title>
        <authorList>
            <person name="Harrison M.C."/>
            <person name="Jongepier E."/>
            <person name="Robertson H.M."/>
            <person name="Arning N."/>
            <person name="Bitard-Feildel T."/>
            <person name="Chao H."/>
            <person name="Childers C.P."/>
            <person name="Dinh H."/>
            <person name="Doddapaneni H."/>
            <person name="Dugan S."/>
            <person name="Gowin J."/>
            <person name="Greiner C."/>
            <person name="Han Y."/>
            <person name="Hu H."/>
            <person name="Hughes D.S.T."/>
            <person name="Huylmans A.-K."/>
            <person name="Kemena C."/>
            <person name="Kremer L.P.M."/>
            <person name="Lee S.L."/>
            <person name="Lopez-Ezquerra A."/>
            <person name="Mallet L."/>
            <person name="Monroy-Kuhn J.M."/>
            <person name="Moser A."/>
            <person name="Murali S.C."/>
            <person name="Muzny D.M."/>
            <person name="Otani S."/>
            <person name="Piulachs M.-D."/>
            <person name="Poelchau M."/>
            <person name="Qu J."/>
            <person name="Schaub F."/>
            <person name="Wada-Katsumata A."/>
            <person name="Worley K.C."/>
            <person name="Xie Q."/>
            <person name="Ylla G."/>
            <person name="Poulsen M."/>
            <person name="Gibbs R.A."/>
            <person name="Schal C."/>
            <person name="Richards S."/>
            <person name="Belles X."/>
            <person name="Korb J."/>
            <person name="Bornberg-Bauer E."/>
        </authorList>
    </citation>
    <scope>NUCLEOTIDE SEQUENCE [LARGE SCALE GENOMIC DNA]</scope>
    <source>
        <tissue evidence="2">Whole body</tissue>
    </source>
</reference>
<dbReference type="InterPro" id="IPR016024">
    <property type="entry name" value="ARM-type_fold"/>
</dbReference>
<dbReference type="AlphaFoldDB" id="A0A2J7RM61"/>
<dbReference type="SUPFAM" id="SSF48371">
    <property type="entry name" value="ARM repeat"/>
    <property type="match status" value="1"/>
</dbReference>
<evidence type="ECO:0000313" key="2">
    <source>
        <dbReference type="EMBL" id="PNF41920.1"/>
    </source>
</evidence>
<dbReference type="PANTHER" id="PTHR12984:SF6">
    <property type="entry name" value="SCY1-LIKE PROTEIN 2"/>
    <property type="match status" value="1"/>
</dbReference>
<dbReference type="PANTHER" id="PTHR12984">
    <property type="entry name" value="SCY1-RELATED S/T PROTEIN KINASE-LIKE"/>
    <property type="match status" value="1"/>
</dbReference>
<sequence length="539" mass="60339">MDFLPACIEFFEDVGVKTLNYLDSLFQWDNLQKSQFYKGLPQIIQNLPHRVCIYRILPCLMKEFVNPTMVPFVLPNVLLVAENCSKEEYSQHILPHLKPVMKMQDPIQILLIFMQKMELLLKLTPAEEIKTDVLPMLYRALESDAQQIQELCLSVLPTFAGLIDYPAMKNALLPRIKRLCIATSYISVRVNCLVCVGKLLEHLDKWLVLDEVLPFLPQIPSREPAVLMGILGIYKLALTHKKLGITKELMATKILPFLMPLSIENGLTLNQFNALMTVIKEMVSRVEGEHRTKLEQLNSIQQESKSVSINLSTNNNPSQLVPAPQPQSELDQMFSGLGLDSFIGGNEKNETSKTPQVNGNINSSTSLSLQDKQRLVMQQETQQRLQAQPVLTPSAPAQSKAQTSVKDLTATLVESNLNQIKYTRPHIQTGDQVGGTGWQNAVRPGASPQGFGAFQTAPVGAQWQWHSPPPSFMPPQQSVFTSPHQKSSLDSLLPTADKLPMNRMQAPMQQPLITVSPFQQPQQQQTKALSSSEINDFLS</sequence>
<dbReference type="OrthoDB" id="79687at2759"/>
<dbReference type="Gene3D" id="1.25.10.10">
    <property type="entry name" value="Leucine-rich Repeat Variant"/>
    <property type="match status" value="1"/>
</dbReference>
<feature type="compositionally biased region" description="Polar residues" evidence="1">
    <location>
        <begin position="526"/>
        <end position="539"/>
    </location>
</feature>
<evidence type="ECO:0000256" key="1">
    <source>
        <dbReference type="SAM" id="MobiDB-lite"/>
    </source>
</evidence>
<evidence type="ECO:0000313" key="3">
    <source>
        <dbReference type="Proteomes" id="UP000235965"/>
    </source>
</evidence>
<feature type="region of interest" description="Disordered" evidence="1">
    <location>
        <begin position="378"/>
        <end position="401"/>
    </location>
</feature>
<evidence type="ECO:0008006" key="4">
    <source>
        <dbReference type="Google" id="ProtNLM"/>
    </source>
</evidence>
<dbReference type="InterPro" id="IPR011989">
    <property type="entry name" value="ARM-like"/>
</dbReference>
<proteinExistence type="predicted"/>
<dbReference type="EMBL" id="NEVH01002577">
    <property type="protein sequence ID" value="PNF41920.1"/>
    <property type="molecule type" value="Genomic_DNA"/>
</dbReference>
<gene>
    <name evidence="2" type="ORF">B7P43_G15550</name>
</gene>
<feature type="region of interest" description="Disordered" evidence="1">
    <location>
        <begin position="518"/>
        <end position="539"/>
    </location>
</feature>
<feature type="region of interest" description="Disordered" evidence="1">
    <location>
        <begin position="342"/>
        <end position="364"/>
    </location>
</feature>
<dbReference type="Proteomes" id="UP000235965">
    <property type="component" value="Unassembled WGS sequence"/>
</dbReference>
<comment type="caution">
    <text evidence="2">The sequence shown here is derived from an EMBL/GenBank/DDBJ whole genome shotgun (WGS) entry which is preliminary data.</text>
</comment>
<protein>
    <recommendedName>
        <fullName evidence="4">SCY1-like protein 2</fullName>
    </recommendedName>
</protein>
<accession>A0A2J7RM61</accession>
<organism evidence="2 3">
    <name type="scientific">Cryptotermes secundus</name>
    <dbReference type="NCBI Taxonomy" id="105785"/>
    <lineage>
        <taxon>Eukaryota</taxon>
        <taxon>Metazoa</taxon>
        <taxon>Ecdysozoa</taxon>
        <taxon>Arthropoda</taxon>
        <taxon>Hexapoda</taxon>
        <taxon>Insecta</taxon>
        <taxon>Pterygota</taxon>
        <taxon>Neoptera</taxon>
        <taxon>Polyneoptera</taxon>
        <taxon>Dictyoptera</taxon>
        <taxon>Blattodea</taxon>
        <taxon>Blattoidea</taxon>
        <taxon>Termitoidae</taxon>
        <taxon>Kalotermitidae</taxon>
        <taxon>Cryptotermitinae</taxon>
        <taxon>Cryptotermes</taxon>
    </lineage>
</organism>
<dbReference type="FunFam" id="1.25.10.10:FF:000189">
    <property type="entry name" value="SCY1-like pseudokinase 2"/>
    <property type="match status" value="1"/>
</dbReference>
<name>A0A2J7RM61_9NEOP</name>
<dbReference type="InterPro" id="IPR051177">
    <property type="entry name" value="CIK-Related_Protein"/>
</dbReference>
<keyword evidence="3" id="KW-1185">Reference proteome</keyword>
<feature type="compositionally biased region" description="Polar residues" evidence="1">
    <location>
        <begin position="352"/>
        <end position="364"/>
    </location>
</feature>